<evidence type="ECO:0000256" key="2">
    <source>
        <dbReference type="ARBA" id="ARBA00022969"/>
    </source>
</evidence>
<dbReference type="Pfam" id="PF11754">
    <property type="entry name" value="Velvet"/>
    <property type="match status" value="1"/>
</dbReference>
<dbReference type="GeneID" id="66994834"/>
<keyword evidence="4" id="KW-0804">Transcription</keyword>
<reference evidence="8" key="1">
    <citation type="journal article" date="2015" name="Genome Announc.">
        <title>Draft Genome Sequence of the Pathogenic Filamentous Fungus Aspergillus udagawae Strain IFM 46973T.</title>
        <authorList>
            <person name="Kusuya Y."/>
            <person name="Takahashi-Nakaguchi A."/>
            <person name="Takahashi H."/>
            <person name="Yaguchi T."/>
        </authorList>
    </citation>
    <scope>NUCLEOTIDE SEQUENCE</scope>
    <source>
        <strain evidence="8">IFM 46973</strain>
    </source>
</reference>
<gene>
    <name evidence="8" type="ORF">Aud_007357</name>
</gene>
<evidence type="ECO:0000256" key="1">
    <source>
        <dbReference type="ARBA" id="ARBA00004123"/>
    </source>
</evidence>
<dbReference type="GO" id="GO:0005634">
    <property type="term" value="C:nucleus"/>
    <property type="evidence" value="ECO:0007669"/>
    <property type="project" value="UniProtKB-SubCell"/>
</dbReference>
<evidence type="ECO:0000313" key="8">
    <source>
        <dbReference type="EMBL" id="GIC90919.1"/>
    </source>
</evidence>
<feature type="region of interest" description="Disordered" evidence="6">
    <location>
        <begin position="126"/>
        <end position="235"/>
    </location>
</feature>
<reference evidence="8" key="2">
    <citation type="submission" date="2021-01" db="EMBL/GenBank/DDBJ databases">
        <title>Pan-genome distribution and transcriptional activeness of fungal secondary metabolism genes in Aspergillus section Fumigati.</title>
        <authorList>
            <person name="Takahashi H."/>
            <person name="Umemura M."/>
            <person name="Ninomiya A."/>
            <person name="Kusuya Y."/>
            <person name="Urayama S."/>
            <person name="Shimizu M."/>
            <person name="Watanabe A."/>
            <person name="Kamei K."/>
            <person name="Yaguchi T."/>
            <person name="Hagiwara D."/>
        </authorList>
    </citation>
    <scope>NUCLEOTIDE SEQUENCE</scope>
    <source>
        <strain evidence="8">IFM 46973</strain>
    </source>
</reference>
<organism evidence="8 9">
    <name type="scientific">Aspergillus udagawae</name>
    <dbReference type="NCBI Taxonomy" id="91492"/>
    <lineage>
        <taxon>Eukaryota</taxon>
        <taxon>Fungi</taxon>
        <taxon>Dikarya</taxon>
        <taxon>Ascomycota</taxon>
        <taxon>Pezizomycotina</taxon>
        <taxon>Eurotiomycetes</taxon>
        <taxon>Eurotiomycetidae</taxon>
        <taxon>Eurotiales</taxon>
        <taxon>Aspergillaceae</taxon>
        <taxon>Aspergillus</taxon>
        <taxon>Aspergillus subgen. Fumigati</taxon>
    </lineage>
</organism>
<evidence type="ECO:0000256" key="6">
    <source>
        <dbReference type="SAM" id="MobiDB-lite"/>
    </source>
</evidence>
<keyword evidence="5" id="KW-0539">Nucleus</keyword>
<dbReference type="InterPro" id="IPR021740">
    <property type="entry name" value="Velvet"/>
</dbReference>
<feature type="domain" description="Velvet" evidence="7">
    <location>
        <begin position="234"/>
        <end position="470"/>
    </location>
</feature>
<dbReference type="RefSeq" id="XP_043148185.1">
    <property type="nucleotide sequence ID" value="XM_043292250.1"/>
</dbReference>
<keyword evidence="2" id="KW-0749">Sporulation</keyword>
<dbReference type="Gene3D" id="2.60.40.3960">
    <property type="entry name" value="Velvet domain"/>
    <property type="match status" value="1"/>
</dbReference>
<evidence type="ECO:0000313" key="9">
    <source>
        <dbReference type="Proteomes" id="UP000036893"/>
    </source>
</evidence>
<comment type="caution">
    <text evidence="8">The sequence shown here is derived from an EMBL/GenBank/DDBJ whole genome shotgun (WGS) entry which is preliminary data.</text>
</comment>
<dbReference type="PROSITE" id="PS51821">
    <property type="entry name" value="VELVET"/>
    <property type="match status" value="1"/>
</dbReference>
<feature type="compositionally biased region" description="Low complexity" evidence="6">
    <location>
        <begin position="144"/>
        <end position="157"/>
    </location>
</feature>
<dbReference type="EMBL" id="BBXM02000005">
    <property type="protein sequence ID" value="GIC90919.1"/>
    <property type="molecule type" value="Genomic_DNA"/>
</dbReference>
<keyword evidence="3" id="KW-0805">Transcription regulation</keyword>
<feature type="region of interest" description="Disordered" evidence="6">
    <location>
        <begin position="23"/>
        <end position="66"/>
    </location>
</feature>
<dbReference type="PANTHER" id="PTHR33572:SF17">
    <property type="entry name" value="SEXUAL DEVELOPMENT REGULATOR VELC"/>
    <property type="match status" value="1"/>
</dbReference>
<feature type="compositionally biased region" description="Pro residues" evidence="6">
    <location>
        <begin position="197"/>
        <end position="206"/>
    </location>
</feature>
<dbReference type="PANTHER" id="PTHR33572">
    <property type="entry name" value="SPORE DEVELOPMENT REGULATOR VOSA"/>
    <property type="match status" value="1"/>
</dbReference>
<dbReference type="Proteomes" id="UP000036893">
    <property type="component" value="Unassembled WGS sequence"/>
</dbReference>
<name>A0A8E0QX40_9EURO</name>
<dbReference type="GO" id="GO:0030435">
    <property type="term" value="P:sporulation resulting in formation of a cellular spore"/>
    <property type="evidence" value="ECO:0007669"/>
    <property type="project" value="UniProtKB-KW"/>
</dbReference>
<evidence type="ECO:0000256" key="5">
    <source>
        <dbReference type="ARBA" id="ARBA00023242"/>
    </source>
</evidence>
<accession>A0A8E0QX40</accession>
<comment type="subcellular location">
    <subcellularLocation>
        <location evidence="1">Nucleus</location>
    </subcellularLocation>
</comment>
<dbReference type="InterPro" id="IPR037525">
    <property type="entry name" value="Velvet_dom"/>
</dbReference>
<dbReference type="InterPro" id="IPR038491">
    <property type="entry name" value="Velvet_dom_sf"/>
</dbReference>
<protein>
    <recommendedName>
        <fullName evidence="7">Velvet domain-containing protein</fullName>
    </recommendedName>
</protein>
<evidence type="ECO:0000259" key="7">
    <source>
        <dbReference type="PROSITE" id="PS51821"/>
    </source>
</evidence>
<dbReference type="AlphaFoldDB" id="A0A8E0QX40"/>
<evidence type="ECO:0000256" key="4">
    <source>
        <dbReference type="ARBA" id="ARBA00023163"/>
    </source>
</evidence>
<feature type="compositionally biased region" description="Basic and acidic residues" evidence="6">
    <location>
        <begin position="319"/>
        <end position="331"/>
    </location>
</feature>
<feature type="region of interest" description="Disordered" evidence="6">
    <location>
        <begin position="305"/>
        <end position="340"/>
    </location>
</feature>
<proteinExistence type="predicted"/>
<sequence>MSDTPFPQWNYSTSVSRYLNSKRSASFKERGETAPNPASSYSKHEPPPPFIFQGTQGYDPPVVSAATDPRFSSSVHPWVGGAEQRYNVASASAGSLPQIKVLRSGQQRGPDHWDSIAPASADSIGQMKMQWNGPPTDGDYSQFSHHGASNHSHGHISVSPREHTRDVDSCNSTRIPSPVHSDRSPAGLNGSSNLLPALPPPPPPPRQLSSGIPMGFDRLLNHSPGPSPPPRRVSASPRYHLHIRQQPIAARACGAGDRDRRPVDPPPIIQMLLTDFDPQSQADLDILQDPRLTVGCLLLPVSAANSWPGSPEADGSCANREDRTASQRAEENAPGPGTPLLSGKAFVSPFHVDLDPDPQTAPRHPTSADHKVEMKPEAVNSTNDLARMRVPATFFVFPDLSIRSAGVYRLQFRLMNWGLVEDTGQSMPVLAEVWSDPFRVYPAKDFPGMRDSSPLTEALKELGFVELKTRGKGKGKGRRR</sequence>
<evidence type="ECO:0000256" key="3">
    <source>
        <dbReference type="ARBA" id="ARBA00023015"/>
    </source>
</evidence>